<sequence length="128" mass="14869">MNGASRKTGQICSRNRWHSTPLLRYHYQLYLTLITPKQHLPMYAEPSHFVPGRFHFDFLKQQLMETKFSINLESKKHDKGSVLTIPEWSGGPLDELLLLTDSRTTSILTKCAQHDKQQHTQWGMSFSP</sequence>
<organism evidence="1 2">
    <name type="scientific">Caenorhabditis japonica</name>
    <dbReference type="NCBI Taxonomy" id="281687"/>
    <lineage>
        <taxon>Eukaryota</taxon>
        <taxon>Metazoa</taxon>
        <taxon>Ecdysozoa</taxon>
        <taxon>Nematoda</taxon>
        <taxon>Chromadorea</taxon>
        <taxon>Rhabditida</taxon>
        <taxon>Rhabditina</taxon>
        <taxon>Rhabditomorpha</taxon>
        <taxon>Rhabditoidea</taxon>
        <taxon>Rhabditidae</taxon>
        <taxon>Peloderinae</taxon>
        <taxon>Caenorhabditis</taxon>
    </lineage>
</organism>
<protein>
    <submittedName>
        <fullName evidence="1">Uncharacterized protein</fullName>
    </submittedName>
</protein>
<dbReference type="Proteomes" id="UP000005237">
    <property type="component" value="Unassembled WGS sequence"/>
</dbReference>
<reference evidence="2" key="1">
    <citation type="submission" date="2010-08" db="EMBL/GenBank/DDBJ databases">
        <authorList>
            <consortium name="Caenorhabditis japonica Sequencing Consortium"/>
            <person name="Wilson R.K."/>
        </authorList>
    </citation>
    <scope>NUCLEOTIDE SEQUENCE [LARGE SCALE GENOMIC DNA]</scope>
    <source>
        <strain evidence="2">DF5081</strain>
    </source>
</reference>
<keyword evidence="2" id="KW-1185">Reference proteome</keyword>
<accession>A0A8R1IGF5</accession>
<dbReference type="EnsemblMetazoa" id="CJA30867b.1">
    <property type="protein sequence ID" value="CJA30867b.1"/>
    <property type="gene ID" value="WBGene00206714"/>
</dbReference>
<reference evidence="1" key="2">
    <citation type="submission" date="2022-06" db="UniProtKB">
        <authorList>
            <consortium name="EnsemblMetazoa"/>
        </authorList>
    </citation>
    <scope>IDENTIFICATION</scope>
    <source>
        <strain evidence="1">DF5081</strain>
    </source>
</reference>
<dbReference type="AlphaFoldDB" id="A0A8R1IGF5"/>
<proteinExistence type="predicted"/>
<name>A0A8R1IGF5_CAEJA</name>
<evidence type="ECO:0000313" key="2">
    <source>
        <dbReference type="Proteomes" id="UP000005237"/>
    </source>
</evidence>
<evidence type="ECO:0000313" key="1">
    <source>
        <dbReference type="EnsemblMetazoa" id="CJA30867b.1"/>
    </source>
</evidence>